<dbReference type="GO" id="GO:0003824">
    <property type="term" value="F:catalytic activity"/>
    <property type="evidence" value="ECO:0007669"/>
    <property type="project" value="InterPro"/>
</dbReference>
<evidence type="ECO:0000259" key="1">
    <source>
        <dbReference type="PROSITE" id="PS51340"/>
    </source>
</evidence>
<reference evidence="2 3" key="1">
    <citation type="submission" date="2015-01" db="EMBL/GenBank/DDBJ databases">
        <authorList>
            <person name="Aslett A.Martin."/>
            <person name="De Silva Nishadi"/>
        </authorList>
    </citation>
    <scope>NUCLEOTIDE SEQUENCE [LARGE SCALE GENOMIC DNA]</scope>
    <source>
        <strain evidence="2 3">R28058</strain>
    </source>
</reference>
<dbReference type="EMBL" id="CEKZ01000003">
    <property type="protein sequence ID" value="CEQ02732.1"/>
    <property type="molecule type" value="Genomic_DNA"/>
</dbReference>
<accession>A0A0C7G432</accession>
<organism evidence="2 3">
    <name type="scientific">Paraclostridium sordellii</name>
    <name type="common">Clostridium sordellii</name>
    <dbReference type="NCBI Taxonomy" id="1505"/>
    <lineage>
        <taxon>Bacteria</taxon>
        <taxon>Bacillati</taxon>
        <taxon>Bacillota</taxon>
        <taxon>Clostridia</taxon>
        <taxon>Peptostreptococcales</taxon>
        <taxon>Peptostreptococcaceae</taxon>
        <taxon>Paraclostridium</taxon>
    </lineage>
</organism>
<name>A0A0C7G432_PARSO</name>
<dbReference type="GO" id="GO:0030151">
    <property type="term" value="F:molybdenum ion binding"/>
    <property type="evidence" value="ECO:0007669"/>
    <property type="project" value="InterPro"/>
</dbReference>
<proteinExistence type="predicted"/>
<dbReference type="PANTHER" id="PTHR36930">
    <property type="entry name" value="METAL-SULFUR CLUSTER BIOSYNTHESIS PROTEINS YUAD-RELATED"/>
    <property type="match status" value="1"/>
</dbReference>
<evidence type="ECO:0000313" key="2">
    <source>
        <dbReference type="EMBL" id="CEQ02732.1"/>
    </source>
</evidence>
<dbReference type="Pfam" id="PF03473">
    <property type="entry name" value="MOSC"/>
    <property type="match status" value="1"/>
</dbReference>
<dbReference type="Proteomes" id="UP000049127">
    <property type="component" value="Unassembled WGS sequence"/>
</dbReference>
<dbReference type="PANTHER" id="PTHR36930:SF1">
    <property type="entry name" value="MOSC DOMAIN-CONTAINING PROTEIN"/>
    <property type="match status" value="1"/>
</dbReference>
<dbReference type="Gene3D" id="2.40.33.20">
    <property type="entry name" value="PK beta-barrel domain-like"/>
    <property type="match status" value="1"/>
</dbReference>
<dbReference type="InterPro" id="IPR052716">
    <property type="entry name" value="MOSC_domain"/>
</dbReference>
<feature type="domain" description="MOSC" evidence="1">
    <location>
        <begin position="27"/>
        <end position="152"/>
    </location>
</feature>
<protein>
    <submittedName>
        <fullName evidence="2">MOSC domain-containing protein</fullName>
    </submittedName>
</protein>
<dbReference type="SUPFAM" id="SSF50800">
    <property type="entry name" value="PK beta-barrel domain-like"/>
    <property type="match status" value="1"/>
</dbReference>
<gene>
    <name evidence="2" type="ORF">R28058_04651</name>
</gene>
<dbReference type="InterPro" id="IPR005302">
    <property type="entry name" value="MoCF_Sase_C"/>
</dbReference>
<dbReference type="GO" id="GO:0030170">
    <property type="term" value="F:pyridoxal phosphate binding"/>
    <property type="evidence" value="ECO:0007669"/>
    <property type="project" value="InterPro"/>
</dbReference>
<dbReference type="AlphaFoldDB" id="A0A0C7G432"/>
<sequence>MGSILEMNKKGIVVAINISDKKGVIKNPVEVGIFKENHGLVGDAHAGNWHRQVSLLSDESIDKLRNKGIEDLSVGTFAENITTKGIVLYELPIGTKLKIGDTIQEVTQIGKTCHKGCSIKTQVGDCVMPREGIFTKVIKGGKVIPGDTIEVIEN</sequence>
<dbReference type="InterPro" id="IPR011037">
    <property type="entry name" value="Pyrv_Knase-like_insert_dom_sf"/>
</dbReference>
<dbReference type="PROSITE" id="PS51340">
    <property type="entry name" value="MOSC"/>
    <property type="match status" value="1"/>
</dbReference>
<evidence type="ECO:0000313" key="3">
    <source>
        <dbReference type="Proteomes" id="UP000049127"/>
    </source>
</evidence>